<organism evidence="1 2">
    <name type="scientific">Linum trigynum</name>
    <dbReference type="NCBI Taxonomy" id="586398"/>
    <lineage>
        <taxon>Eukaryota</taxon>
        <taxon>Viridiplantae</taxon>
        <taxon>Streptophyta</taxon>
        <taxon>Embryophyta</taxon>
        <taxon>Tracheophyta</taxon>
        <taxon>Spermatophyta</taxon>
        <taxon>Magnoliopsida</taxon>
        <taxon>eudicotyledons</taxon>
        <taxon>Gunneridae</taxon>
        <taxon>Pentapetalae</taxon>
        <taxon>rosids</taxon>
        <taxon>fabids</taxon>
        <taxon>Malpighiales</taxon>
        <taxon>Linaceae</taxon>
        <taxon>Linum</taxon>
    </lineage>
</organism>
<evidence type="ECO:0000313" key="2">
    <source>
        <dbReference type="Proteomes" id="UP001497516"/>
    </source>
</evidence>
<accession>A0AAV2DTQ6</accession>
<dbReference type="AlphaFoldDB" id="A0AAV2DTQ6"/>
<sequence length="121" mass="12987">MAFILPSRLAEVTAKEKASPCPATNSWVTVRLAKEETVASKLQIFVERTTIIVVAATQSPPPAPATIVIAQTSKVMFVSIDIQFERATDETHAAAKGQPSETARVFPVVGNLNMVLKPSEP</sequence>
<dbReference type="EMBL" id="OZ034816">
    <property type="protein sequence ID" value="CAL1376867.1"/>
    <property type="molecule type" value="Genomic_DNA"/>
</dbReference>
<proteinExistence type="predicted"/>
<name>A0AAV2DTQ6_9ROSI</name>
<gene>
    <name evidence="1" type="ORF">LTRI10_LOCUS18568</name>
</gene>
<protein>
    <submittedName>
        <fullName evidence="1">Uncharacterized protein</fullName>
    </submittedName>
</protein>
<reference evidence="1 2" key="1">
    <citation type="submission" date="2024-04" db="EMBL/GenBank/DDBJ databases">
        <authorList>
            <person name="Fracassetti M."/>
        </authorList>
    </citation>
    <scope>NUCLEOTIDE SEQUENCE [LARGE SCALE GENOMIC DNA]</scope>
</reference>
<evidence type="ECO:0000313" key="1">
    <source>
        <dbReference type="EMBL" id="CAL1376867.1"/>
    </source>
</evidence>
<keyword evidence="2" id="KW-1185">Reference proteome</keyword>
<dbReference type="Proteomes" id="UP001497516">
    <property type="component" value="Chromosome 3"/>
</dbReference>